<protein>
    <submittedName>
        <fullName evidence="1">Unnamed protein product</fullName>
    </submittedName>
</protein>
<sequence>MAPPSTASKRLKVKNPLPEGAPKDHSHTWKIFVADPLGEDVSYFIKKVVFKLHDTYPNPIRSIESPPFEVNETGWGEFEISIKIFFITESSEKNITLYHHLKLHPYSGYTKLPNEDDLKKLNEVKRIESVLYDELVFNEPTEKMFSVLTSKPGSLLPLKSTQKLKFSKQMERNELDRISYALNEIKKQYDEKLSEFKELEKEKQEILNL</sequence>
<dbReference type="Proteomes" id="UP001165101">
    <property type="component" value="Unassembled WGS sequence"/>
</dbReference>
<keyword evidence="2" id="KW-1185">Reference proteome</keyword>
<organism evidence="1 2">
    <name type="scientific">Candida boidinii</name>
    <name type="common">Yeast</name>
    <dbReference type="NCBI Taxonomy" id="5477"/>
    <lineage>
        <taxon>Eukaryota</taxon>
        <taxon>Fungi</taxon>
        <taxon>Dikarya</taxon>
        <taxon>Ascomycota</taxon>
        <taxon>Saccharomycotina</taxon>
        <taxon>Pichiomycetes</taxon>
        <taxon>Pichiales</taxon>
        <taxon>Pichiaceae</taxon>
        <taxon>Ogataea</taxon>
        <taxon>Ogataea/Candida clade</taxon>
    </lineage>
</organism>
<evidence type="ECO:0000313" key="1">
    <source>
        <dbReference type="EMBL" id="GME87465.1"/>
    </source>
</evidence>
<reference evidence="1" key="1">
    <citation type="submission" date="2023-04" db="EMBL/GenBank/DDBJ databases">
        <title>Candida boidinii NBRC 1967.</title>
        <authorList>
            <person name="Ichikawa N."/>
            <person name="Sato H."/>
            <person name="Tonouchi N."/>
        </authorList>
    </citation>
    <scope>NUCLEOTIDE SEQUENCE</scope>
    <source>
        <strain evidence="1">NBRC 1967</strain>
    </source>
</reference>
<dbReference type="EMBL" id="BSXV01000097">
    <property type="protein sequence ID" value="GME87465.1"/>
    <property type="molecule type" value="Genomic_DNA"/>
</dbReference>
<proteinExistence type="predicted"/>
<name>A0ACB5TFG6_CANBO</name>
<evidence type="ECO:0000313" key="2">
    <source>
        <dbReference type="Proteomes" id="UP001165101"/>
    </source>
</evidence>
<accession>A0ACB5TFG6</accession>
<gene>
    <name evidence="1" type="ORF">Cboi01_000038500</name>
</gene>
<comment type="caution">
    <text evidence="1">The sequence shown here is derived from an EMBL/GenBank/DDBJ whole genome shotgun (WGS) entry which is preliminary data.</text>
</comment>